<name>A0A1I7VK68_LOALO</name>
<dbReference type="InterPro" id="IPR027272">
    <property type="entry name" value="Piezo"/>
</dbReference>
<proteinExistence type="predicted"/>
<dbReference type="GO" id="GO:0050982">
    <property type="term" value="P:detection of mechanical stimulus"/>
    <property type="evidence" value="ECO:0007669"/>
    <property type="project" value="TreeGrafter"/>
</dbReference>
<dbReference type="WBParaSite" id="EN70_3454">
    <property type="protein sequence ID" value="EN70_3454"/>
    <property type="gene ID" value="EN70_3454"/>
</dbReference>
<dbReference type="Proteomes" id="UP000095285">
    <property type="component" value="Unassembled WGS sequence"/>
</dbReference>
<evidence type="ECO:0000313" key="4">
    <source>
        <dbReference type="WBParaSite" id="EN70_3454"/>
    </source>
</evidence>
<dbReference type="GO" id="GO:0005261">
    <property type="term" value="F:monoatomic cation channel activity"/>
    <property type="evidence" value="ECO:0007669"/>
    <property type="project" value="TreeGrafter"/>
</dbReference>
<dbReference type="PANTHER" id="PTHR13167">
    <property type="entry name" value="PIEZO-TYPE MECHANOSENSITIVE ION CHANNEL COMPONENT"/>
    <property type="match status" value="1"/>
</dbReference>
<keyword evidence="3" id="KW-1185">Reference proteome</keyword>
<dbReference type="AlphaFoldDB" id="A0A1I7VK68"/>
<dbReference type="GO" id="GO:0008381">
    <property type="term" value="F:mechanosensitive monoatomic ion channel activity"/>
    <property type="evidence" value="ECO:0007669"/>
    <property type="project" value="InterPro"/>
</dbReference>
<feature type="domain" description="Piezo THU9 and anchor" evidence="2">
    <location>
        <begin position="39"/>
        <end position="131"/>
    </location>
</feature>
<dbReference type="GO" id="GO:0016020">
    <property type="term" value="C:membrane"/>
    <property type="evidence" value="ECO:0007669"/>
    <property type="project" value="InterPro"/>
</dbReference>
<dbReference type="GO" id="GO:0042391">
    <property type="term" value="P:regulation of membrane potential"/>
    <property type="evidence" value="ECO:0007669"/>
    <property type="project" value="TreeGrafter"/>
</dbReference>
<dbReference type="Pfam" id="PF24874">
    <property type="entry name" value="Piezo_THU9_anchor"/>
    <property type="match status" value="1"/>
</dbReference>
<feature type="transmembrane region" description="Helical" evidence="1">
    <location>
        <begin position="84"/>
        <end position="102"/>
    </location>
</feature>
<reference evidence="4" key="2">
    <citation type="submission" date="2016-11" db="UniProtKB">
        <authorList>
            <consortium name="WormBaseParasite"/>
        </authorList>
    </citation>
    <scope>IDENTIFICATION</scope>
</reference>
<organism evidence="3 4">
    <name type="scientific">Loa loa</name>
    <name type="common">Eye worm</name>
    <name type="synonym">Filaria loa</name>
    <dbReference type="NCBI Taxonomy" id="7209"/>
    <lineage>
        <taxon>Eukaryota</taxon>
        <taxon>Metazoa</taxon>
        <taxon>Ecdysozoa</taxon>
        <taxon>Nematoda</taxon>
        <taxon>Chromadorea</taxon>
        <taxon>Rhabditida</taxon>
        <taxon>Spirurina</taxon>
        <taxon>Spiruromorpha</taxon>
        <taxon>Filarioidea</taxon>
        <taxon>Onchocercidae</taxon>
        <taxon>Loa</taxon>
    </lineage>
</organism>
<dbReference type="STRING" id="7209.A0A1I7VK68"/>
<protein>
    <submittedName>
        <fullName evidence="4">DUF5658 domain-containing protein</fullName>
    </submittedName>
</protein>
<keyword evidence="1" id="KW-0812">Transmembrane</keyword>
<keyword evidence="1" id="KW-1133">Transmembrane helix</keyword>
<dbReference type="GO" id="GO:0071260">
    <property type="term" value="P:cellular response to mechanical stimulus"/>
    <property type="evidence" value="ECO:0007669"/>
    <property type="project" value="TreeGrafter"/>
</dbReference>
<evidence type="ECO:0000256" key="1">
    <source>
        <dbReference type="SAM" id="Phobius"/>
    </source>
</evidence>
<feature type="transmembrane region" description="Helical" evidence="1">
    <location>
        <begin position="40"/>
        <end position="64"/>
    </location>
</feature>
<dbReference type="PANTHER" id="PTHR13167:SF25">
    <property type="entry name" value="PIEZO-TYPE MECHANOSENSITIVE ION CHANNEL COMPONENT"/>
    <property type="match status" value="1"/>
</dbReference>
<feature type="transmembrane region" description="Helical" evidence="1">
    <location>
        <begin position="111"/>
        <end position="131"/>
    </location>
</feature>
<accession>A0A1I7VK68</accession>
<dbReference type="InterPro" id="IPR056770">
    <property type="entry name" value="Piezo_THU9_anchor"/>
</dbReference>
<keyword evidence="1" id="KW-0472">Membrane</keyword>
<sequence length="135" mass="15982">MRSAKKRFRHDSCNSDYKKCCLWSVLLDILRLRQRSPSNYYPWMILSDLLALITMIINFSNFDLARRDAFTLLESKSSLLPDTFVYYFMASLSMIILDRIIYLKRAIRMKFVYLVIEVIGIHVYILTILLISPQT</sequence>
<evidence type="ECO:0000313" key="3">
    <source>
        <dbReference type="Proteomes" id="UP000095285"/>
    </source>
</evidence>
<evidence type="ECO:0000259" key="2">
    <source>
        <dbReference type="Pfam" id="PF24874"/>
    </source>
</evidence>
<reference evidence="3" key="1">
    <citation type="submission" date="2012-04" db="EMBL/GenBank/DDBJ databases">
        <title>The Genome Sequence of Loa loa.</title>
        <authorList>
            <consortium name="The Broad Institute Genome Sequencing Platform"/>
            <consortium name="Broad Institute Genome Sequencing Center for Infectious Disease"/>
            <person name="Nutman T.B."/>
            <person name="Fink D.L."/>
            <person name="Russ C."/>
            <person name="Young S."/>
            <person name="Zeng Q."/>
            <person name="Gargeya S."/>
            <person name="Alvarado L."/>
            <person name="Berlin A."/>
            <person name="Chapman S.B."/>
            <person name="Chen Z."/>
            <person name="Freedman E."/>
            <person name="Gellesch M."/>
            <person name="Goldberg J."/>
            <person name="Griggs A."/>
            <person name="Gujja S."/>
            <person name="Heilman E.R."/>
            <person name="Heiman D."/>
            <person name="Howarth C."/>
            <person name="Mehta T."/>
            <person name="Neiman D."/>
            <person name="Pearson M."/>
            <person name="Roberts A."/>
            <person name="Saif S."/>
            <person name="Shea T."/>
            <person name="Shenoy N."/>
            <person name="Sisk P."/>
            <person name="Stolte C."/>
            <person name="Sykes S."/>
            <person name="White J."/>
            <person name="Yandava C."/>
            <person name="Haas B."/>
            <person name="Henn M.R."/>
            <person name="Nusbaum C."/>
            <person name="Birren B."/>
        </authorList>
    </citation>
    <scope>NUCLEOTIDE SEQUENCE [LARGE SCALE GENOMIC DNA]</scope>
</reference>